<dbReference type="InterPro" id="IPR051021">
    <property type="entry name" value="Mito_Ser/Thr_phosphatase"/>
</dbReference>
<reference evidence="2 3" key="1">
    <citation type="submission" date="2021-08" db="EMBL/GenBank/DDBJ databases">
        <title>Helicobacter spp. isolated from feces of Anatolian Ground Squirrel (Spermophilus xanthoprymnus) in Turkey.</title>
        <authorList>
            <person name="Aydin F."/>
            <person name="Abay S."/>
            <person name="Kayman T."/>
            <person name="Karakaya E."/>
            <person name="Saticioglu I.B."/>
        </authorList>
    </citation>
    <scope>NUCLEOTIDE SEQUENCE [LARGE SCALE GENOMIC DNA]</scope>
    <source>
        <strain evidence="2 3">Faydin-H70</strain>
    </source>
</reference>
<dbReference type="InterPro" id="IPR029033">
    <property type="entry name" value="His_PPase_superfam"/>
</dbReference>
<dbReference type="PANTHER" id="PTHR20935">
    <property type="entry name" value="PHOSPHOGLYCERATE MUTASE-RELATED"/>
    <property type="match status" value="1"/>
</dbReference>
<dbReference type="SMART" id="SM00855">
    <property type="entry name" value="PGAM"/>
    <property type="match status" value="1"/>
</dbReference>
<keyword evidence="1" id="KW-0378">Hydrolase</keyword>
<dbReference type="InterPro" id="IPR013078">
    <property type="entry name" value="His_Pase_superF_clade-1"/>
</dbReference>
<dbReference type="SUPFAM" id="SSF53254">
    <property type="entry name" value="Phosphoglycerate mutase-like"/>
    <property type="match status" value="1"/>
</dbReference>
<dbReference type="CDD" id="cd07067">
    <property type="entry name" value="HP_PGM_like"/>
    <property type="match status" value="1"/>
</dbReference>
<sequence>MRLILVRHAKAEDREKWTEKDDLKRPLTKKGVKQAKKIAKYIGKKYPNVDAVISSLALRACDTAKYITKKQAHCTFLLTPNINPEEGIENFLRNEDKMEEDWQTLVVVGHEPSISEFVRFICAKGTLNLHVGKGCVIELERENEDSWILMGLNNF</sequence>
<comment type="caution">
    <text evidence="2">The sequence shown here is derived from an EMBL/GenBank/DDBJ whole genome shotgun (WGS) entry which is preliminary data.</text>
</comment>
<dbReference type="EMBL" id="JAIGYQ010000009">
    <property type="protein sequence ID" value="MBX7491195.1"/>
    <property type="molecule type" value="Genomic_DNA"/>
</dbReference>
<dbReference type="Pfam" id="PF00300">
    <property type="entry name" value="His_Phos_1"/>
    <property type="match status" value="1"/>
</dbReference>
<dbReference type="PANTHER" id="PTHR20935:SF1">
    <property type="entry name" value="SLL1549 PROTEIN"/>
    <property type="match status" value="1"/>
</dbReference>
<dbReference type="Proteomes" id="UP000700059">
    <property type="component" value="Unassembled WGS sequence"/>
</dbReference>
<evidence type="ECO:0000256" key="1">
    <source>
        <dbReference type="ARBA" id="ARBA00022801"/>
    </source>
</evidence>
<proteinExistence type="predicted"/>
<evidence type="ECO:0000313" key="3">
    <source>
        <dbReference type="Proteomes" id="UP000700059"/>
    </source>
</evidence>
<gene>
    <name evidence="2" type="ORF">K4G57_06950</name>
</gene>
<protein>
    <submittedName>
        <fullName evidence="2">Histidine phosphatase family protein</fullName>
    </submittedName>
</protein>
<dbReference type="Gene3D" id="3.40.50.1240">
    <property type="entry name" value="Phosphoglycerate mutase-like"/>
    <property type="match status" value="1"/>
</dbReference>
<dbReference type="RefSeq" id="WP_221532457.1">
    <property type="nucleotide sequence ID" value="NZ_JAIGYP010000009.1"/>
</dbReference>
<name>A0ABS7JP97_9HELI</name>
<evidence type="ECO:0000313" key="2">
    <source>
        <dbReference type="EMBL" id="MBX7491195.1"/>
    </source>
</evidence>
<organism evidence="2 3">
    <name type="scientific">Helicobacter turcicus</name>
    <dbReference type="NCBI Taxonomy" id="2867412"/>
    <lineage>
        <taxon>Bacteria</taxon>
        <taxon>Pseudomonadati</taxon>
        <taxon>Campylobacterota</taxon>
        <taxon>Epsilonproteobacteria</taxon>
        <taxon>Campylobacterales</taxon>
        <taxon>Helicobacteraceae</taxon>
        <taxon>Helicobacter</taxon>
    </lineage>
</organism>
<accession>A0ABS7JP97</accession>
<keyword evidence="3" id="KW-1185">Reference proteome</keyword>